<evidence type="ECO:0000256" key="1">
    <source>
        <dbReference type="ARBA" id="ARBA00013064"/>
    </source>
</evidence>
<evidence type="ECO:0000256" key="2">
    <source>
        <dbReference type="ARBA" id="ARBA00022801"/>
    </source>
</evidence>
<evidence type="ECO:0000313" key="7">
    <source>
        <dbReference type="Proteomes" id="UP000527355"/>
    </source>
</evidence>
<evidence type="ECO:0000313" key="6">
    <source>
        <dbReference type="EMBL" id="KAF6325526.1"/>
    </source>
</evidence>
<evidence type="ECO:0000256" key="3">
    <source>
        <dbReference type="ARBA" id="ARBA00022912"/>
    </source>
</evidence>
<dbReference type="PRINTS" id="PR01778">
    <property type="entry name" value="KIMPTPASE"/>
</dbReference>
<sequence length="256" mass="28476">MNFVDPKEYDIPGLVRKNRYKTILPTSPVSPTPDPHSRVCLTSPDPDDPLSSYINANYIRGYGGEEKVYIATQGPIVSTVGDFWHMVWQEHTPIIVMITNIEEMNEKCTEYWPEEQVVYDGVEITVRKVIHTEDYRLRLISLRSGTEERGLKHYWFTSWPDQKTPDRAPPPPPAPGAGGGGGCPAGGAALRPHHRPLQRRDWEDWLLHCHQHLLPAAAAGGCGGHPEDHVPAPAGQGRHDPDVRAVPVCASCHEPV</sequence>
<dbReference type="InterPro" id="IPR000242">
    <property type="entry name" value="PTP_cat"/>
</dbReference>
<dbReference type="PRINTS" id="PR00700">
    <property type="entry name" value="PRTYPHPHTASE"/>
</dbReference>
<dbReference type="Gene3D" id="3.90.190.10">
    <property type="entry name" value="Protein tyrosine phosphatase superfamily"/>
    <property type="match status" value="1"/>
</dbReference>
<evidence type="ECO:0000256" key="4">
    <source>
        <dbReference type="SAM" id="MobiDB-lite"/>
    </source>
</evidence>
<dbReference type="GO" id="GO:0007165">
    <property type="term" value="P:signal transduction"/>
    <property type="evidence" value="ECO:0007669"/>
    <property type="project" value="TreeGrafter"/>
</dbReference>
<dbReference type="SMART" id="SM00194">
    <property type="entry name" value="PTPc"/>
    <property type="match status" value="1"/>
</dbReference>
<dbReference type="EMBL" id="JABWUV010000010">
    <property type="protein sequence ID" value="KAF6325526.1"/>
    <property type="molecule type" value="Genomic_DNA"/>
</dbReference>
<dbReference type="InterPro" id="IPR008356">
    <property type="entry name" value="Tyr_Pase_KIM-con"/>
</dbReference>
<dbReference type="SUPFAM" id="SSF52799">
    <property type="entry name" value="(Phosphotyrosine protein) phosphatases II"/>
    <property type="match status" value="1"/>
</dbReference>
<dbReference type="GO" id="GO:0030054">
    <property type="term" value="C:cell junction"/>
    <property type="evidence" value="ECO:0007669"/>
    <property type="project" value="TreeGrafter"/>
</dbReference>
<dbReference type="GO" id="GO:0019901">
    <property type="term" value="F:protein kinase binding"/>
    <property type="evidence" value="ECO:0007669"/>
    <property type="project" value="TreeGrafter"/>
</dbReference>
<dbReference type="VEuPathDB" id="HostDB:GeneID_118664913"/>
<feature type="region of interest" description="Disordered" evidence="4">
    <location>
        <begin position="158"/>
        <end position="192"/>
    </location>
</feature>
<accession>A0A7J7VKQ4</accession>
<proteinExistence type="predicted"/>
<feature type="domain" description="Tyrosine-protein phosphatase" evidence="5">
    <location>
        <begin position="17"/>
        <end position="166"/>
    </location>
</feature>
<keyword evidence="3" id="KW-0904">Protein phosphatase</keyword>
<gene>
    <name evidence="6" type="ORF">mMyoMyo1_016043</name>
</gene>
<dbReference type="EC" id="3.1.3.48" evidence="1"/>
<feature type="compositionally biased region" description="Gly residues" evidence="4">
    <location>
        <begin position="176"/>
        <end position="185"/>
    </location>
</feature>
<keyword evidence="6" id="KW-0675">Receptor</keyword>
<dbReference type="PANTHER" id="PTHR46198">
    <property type="entry name" value="PROTEIN-TYROSINE-PHOSPHATASE"/>
    <property type="match status" value="1"/>
</dbReference>
<dbReference type="GO" id="GO:0005829">
    <property type="term" value="C:cytosol"/>
    <property type="evidence" value="ECO:0007669"/>
    <property type="project" value="TreeGrafter"/>
</dbReference>
<dbReference type="AlphaFoldDB" id="A0A7J7VKQ4"/>
<keyword evidence="2" id="KW-0378">Hydrolase</keyword>
<dbReference type="GO" id="GO:0005886">
    <property type="term" value="C:plasma membrane"/>
    <property type="evidence" value="ECO:0007669"/>
    <property type="project" value="TreeGrafter"/>
</dbReference>
<dbReference type="InterPro" id="IPR029021">
    <property type="entry name" value="Prot-tyrosine_phosphatase-like"/>
</dbReference>
<name>A0A7J7VKQ4_MYOMY</name>
<reference evidence="6 7" key="1">
    <citation type="journal article" date="2020" name="Nature">
        <title>Six reference-quality genomes reveal evolution of bat adaptations.</title>
        <authorList>
            <person name="Jebb D."/>
            <person name="Huang Z."/>
            <person name="Pippel M."/>
            <person name="Hughes G.M."/>
            <person name="Lavrichenko K."/>
            <person name="Devanna P."/>
            <person name="Winkler S."/>
            <person name="Jermiin L.S."/>
            <person name="Skirmuntt E.C."/>
            <person name="Katzourakis A."/>
            <person name="Burkitt-Gray L."/>
            <person name="Ray D.A."/>
            <person name="Sullivan K.A.M."/>
            <person name="Roscito J.G."/>
            <person name="Kirilenko B.M."/>
            <person name="Davalos L.M."/>
            <person name="Corthals A.P."/>
            <person name="Power M.L."/>
            <person name="Jones G."/>
            <person name="Ransome R.D."/>
            <person name="Dechmann D.K.N."/>
            <person name="Locatelli A.G."/>
            <person name="Puechmaille S.J."/>
            <person name="Fedrigo O."/>
            <person name="Jarvis E.D."/>
            <person name="Hiller M."/>
            <person name="Vernes S.C."/>
            <person name="Myers E.W."/>
            <person name="Teeling E.C."/>
        </authorList>
    </citation>
    <scope>NUCLEOTIDE SEQUENCE [LARGE SCALE GENOMIC DNA]</scope>
    <source>
        <strain evidence="6">MMyoMyo1</strain>
        <tissue evidence="6">Flight muscle</tissue>
    </source>
</reference>
<keyword evidence="7" id="KW-1185">Reference proteome</keyword>
<dbReference type="Proteomes" id="UP000527355">
    <property type="component" value="Unassembled WGS sequence"/>
</dbReference>
<comment type="caution">
    <text evidence="6">The sequence shown here is derived from an EMBL/GenBank/DDBJ whole genome shotgun (WGS) entry which is preliminary data.</text>
</comment>
<organism evidence="6 7">
    <name type="scientific">Myotis myotis</name>
    <name type="common">Greater mouse-eared bat</name>
    <name type="synonym">Vespertilio myotis</name>
    <dbReference type="NCBI Taxonomy" id="51298"/>
    <lineage>
        <taxon>Eukaryota</taxon>
        <taxon>Metazoa</taxon>
        <taxon>Chordata</taxon>
        <taxon>Craniata</taxon>
        <taxon>Vertebrata</taxon>
        <taxon>Euteleostomi</taxon>
        <taxon>Mammalia</taxon>
        <taxon>Eutheria</taxon>
        <taxon>Laurasiatheria</taxon>
        <taxon>Chiroptera</taxon>
        <taxon>Yangochiroptera</taxon>
        <taxon>Vespertilionidae</taxon>
        <taxon>Myotis</taxon>
    </lineage>
</organism>
<dbReference type="GO" id="GO:0004725">
    <property type="term" value="F:protein tyrosine phosphatase activity"/>
    <property type="evidence" value="ECO:0007669"/>
    <property type="project" value="UniProtKB-EC"/>
</dbReference>
<evidence type="ECO:0000259" key="5">
    <source>
        <dbReference type="PROSITE" id="PS50055"/>
    </source>
</evidence>
<protein>
    <recommendedName>
        <fullName evidence="1">protein-tyrosine-phosphatase</fullName>
        <ecNumber evidence="1">3.1.3.48</ecNumber>
    </recommendedName>
</protein>
<dbReference type="PANTHER" id="PTHR46198:SF1">
    <property type="entry name" value="TYROSINE-PROTEIN PHOSPHATASE NON-RECEPTOR TYPE 5"/>
    <property type="match status" value="1"/>
</dbReference>
<dbReference type="PROSITE" id="PS50055">
    <property type="entry name" value="TYR_PHOSPHATASE_PTP"/>
    <property type="match status" value="1"/>
</dbReference>
<dbReference type="Pfam" id="PF00102">
    <property type="entry name" value="Y_phosphatase"/>
    <property type="match status" value="1"/>
</dbReference>